<keyword evidence="1" id="KW-1133">Transmembrane helix</keyword>
<dbReference type="OrthoDB" id="10443498at2759"/>
<organism evidence="2 3">
    <name type="scientific">Maudiozyma saulgeensis</name>
    <dbReference type="NCBI Taxonomy" id="1789683"/>
    <lineage>
        <taxon>Eukaryota</taxon>
        <taxon>Fungi</taxon>
        <taxon>Dikarya</taxon>
        <taxon>Ascomycota</taxon>
        <taxon>Saccharomycotina</taxon>
        <taxon>Saccharomycetes</taxon>
        <taxon>Saccharomycetales</taxon>
        <taxon>Saccharomycetaceae</taxon>
        <taxon>Maudiozyma</taxon>
    </lineage>
</organism>
<proteinExistence type="predicted"/>
<sequence>MLLTPLWQYFALFIYILLLKFNGVFSTNPTKHIIYSDNIKDEINLYMGELLYENDNTNYSLTLTVNSDENNIIRKIELGEFYSKNIVNGIINIKIPDGICQDGNTVCSFKISFQDTTAKKFRIIYSQFFQLTKTTQYKYPEKTIYMNLSNDQELDENSNNLMFFTRDSDQPTATHQSVTANPTRSFKNYFTSQPMYERVPIHTKDLEDLPNTNNIQDKSINALLKLDDAYDSNAKFPLTARKLHFTNN</sequence>
<dbReference type="Proteomes" id="UP000196158">
    <property type="component" value="Unassembled WGS sequence"/>
</dbReference>
<protein>
    <submittedName>
        <fullName evidence="2">Uncharacterized protein</fullName>
    </submittedName>
</protein>
<name>A0A1X7R0A7_9SACH</name>
<keyword evidence="1" id="KW-0472">Membrane</keyword>
<reference evidence="2 3" key="1">
    <citation type="submission" date="2017-04" db="EMBL/GenBank/DDBJ databases">
        <authorList>
            <person name="Afonso C.L."/>
            <person name="Miller P.J."/>
            <person name="Scott M.A."/>
            <person name="Spackman E."/>
            <person name="Goraichik I."/>
            <person name="Dimitrov K.M."/>
            <person name="Suarez D.L."/>
            <person name="Swayne D.E."/>
        </authorList>
    </citation>
    <scope>NUCLEOTIDE SEQUENCE [LARGE SCALE GENOMIC DNA]</scope>
</reference>
<feature type="transmembrane region" description="Helical" evidence="1">
    <location>
        <begin position="6"/>
        <end position="25"/>
    </location>
</feature>
<dbReference type="AlphaFoldDB" id="A0A1X7R0A7"/>
<evidence type="ECO:0000313" key="3">
    <source>
        <dbReference type="Proteomes" id="UP000196158"/>
    </source>
</evidence>
<accession>A0A1X7R0A7</accession>
<keyword evidence="1" id="KW-0812">Transmembrane</keyword>
<keyword evidence="3" id="KW-1185">Reference proteome</keyword>
<evidence type="ECO:0000256" key="1">
    <source>
        <dbReference type="SAM" id="Phobius"/>
    </source>
</evidence>
<evidence type="ECO:0000313" key="2">
    <source>
        <dbReference type="EMBL" id="SMN18686.1"/>
    </source>
</evidence>
<dbReference type="EMBL" id="FXLY01000002">
    <property type="protein sequence ID" value="SMN18686.1"/>
    <property type="molecule type" value="Genomic_DNA"/>
</dbReference>
<gene>
    <name evidence="2" type="ORF">KASA_0Q12133G</name>
</gene>